<dbReference type="Proteomes" id="UP001179952">
    <property type="component" value="Unassembled WGS sequence"/>
</dbReference>
<keyword evidence="1" id="KW-0812">Transmembrane</keyword>
<evidence type="ECO:0000313" key="3">
    <source>
        <dbReference type="Proteomes" id="UP001179952"/>
    </source>
</evidence>
<name>A0AAV9BP24_ACOGR</name>
<gene>
    <name evidence="2" type="ORF">QJS04_geneDACA007136</name>
</gene>
<organism evidence="2 3">
    <name type="scientific">Acorus gramineus</name>
    <name type="common">Dwarf sweet flag</name>
    <dbReference type="NCBI Taxonomy" id="55184"/>
    <lineage>
        <taxon>Eukaryota</taxon>
        <taxon>Viridiplantae</taxon>
        <taxon>Streptophyta</taxon>
        <taxon>Embryophyta</taxon>
        <taxon>Tracheophyta</taxon>
        <taxon>Spermatophyta</taxon>
        <taxon>Magnoliopsida</taxon>
        <taxon>Liliopsida</taxon>
        <taxon>Acoraceae</taxon>
        <taxon>Acorus</taxon>
    </lineage>
</organism>
<sequence>MHAWDVKNHHPMHACMHRPQIHVHVQYAATSISLHSLARCLDLQLLEPHLLVEACDELLRPLIDTLLLLLHLVFSTIELAQVLRGPVAAHRIGNHTCLLHLLLLLLLIKVIVTAVIDVYDRFGRFWWVVEGADGRDDVPEAEAAAPVDRVGGFAVRSASEDEEGRSEEAGRAAATLLGWAGL</sequence>
<reference evidence="2" key="1">
    <citation type="journal article" date="2023" name="Nat. Commun.">
        <title>Diploid and tetraploid genomes of Acorus and the evolution of monocots.</title>
        <authorList>
            <person name="Ma L."/>
            <person name="Liu K.W."/>
            <person name="Li Z."/>
            <person name="Hsiao Y.Y."/>
            <person name="Qi Y."/>
            <person name="Fu T."/>
            <person name="Tang G.D."/>
            <person name="Zhang D."/>
            <person name="Sun W.H."/>
            <person name="Liu D.K."/>
            <person name="Li Y."/>
            <person name="Chen G.Z."/>
            <person name="Liu X.D."/>
            <person name="Liao X.Y."/>
            <person name="Jiang Y.T."/>
            <person name="Yu X."/>
            <person name="Hao Y."/>
            <person name="Huang J."/>
            <person name="Zhao X.W."/>
            <person name="Ke S."/>
            <person name="Chen Y.Y."/>
            <person name="Wu W.L."/>
            <person name="Hsu J.L."/>
            <person name="Lin Y.F."/>
            <person name="Huang M.D."/>
            <person name="Li C.Y."/>
            <person name="Huang L."/>
            <person name="Wang Z.W."/>
            <person name="Zhao X."/>
            <person name="Zhong W.Y."/>
            <person name="Peng D.H."/>
            <person name="Ahmad S."/>
            <person name="Lan S."/>
            <person name="Zhang J.S."/>
            <person name="Tsai W.C."/>
            <person name="Van de Peer Y."/>
            <person name="Liu Z.J."/>
        </authorList>
    </citation>
    <scope>NUCLEOTIDE SEQUENCE</scope>
    <source>
        <strain evidence="2">SCP</strain>
    </source>
</reference>
<comment type="caution">
    <text evidence="2">The sequence shown here is derived from an EMBL/GenBank/DDBJ whole genome shotgun (WGS) entry which is preliminary data.</text>
</comment>
<evidence type="ECO:0000313" key="2">
    <source>
        <dbReference type="EMBL" id="KAK1278365.1"/>
    </source>
</evidence>
<dbReference type="EMBL" id="JAUJYN010000002">
    <property type="protein sequence ID" value="KAK1278365.1"/>
    <property type="molecule type" value="Genomic_DNA"/>
</dbReference>
<keyword evidence="3" id="KW-1185">Reference proteome</keyword>
<dbReference type="AlphaFoldDB" id="A0AAV9BP24"/>
<keyword evidence="1" id="KW-1133">Transmembrane helix</keyword>
<feature type="transmembrane region" description="Helical" evidence="1">
    <location>
        <begin position="97"/>
        <end position="116"/>
    </location>
</feature>
<protein>
    <submittedName>
        <fullName evidence="2">Uncharacterized protein</fullName>
    </submittedName>
</protein>
<keyword evidence="1" id="KW-0472">Membrane</keyword>
<proteinExistence type="predicted"/>
<accession>A0AAV9BP24</accession>
<evidence type="ECO:0000256" key="1">
    <source>
        <dbReference type="SAM" id="Phobius"/>
    </source>
</evidence>
<reference evidence="2" key="2">
    <citation type="submission" date="2023-06" db="EMBL/GenBank/DDBJ databases">
        <authorList>
            <person name="Ma L."/>
            <person name="Liu K.-W."/>
            <person name="Li Z."/>
            <person name="Hsiao Y.-Y."/>
            <person name="Qi Y."/>
            <person name="Fu T."/>
            <person name="Tang G."/>
            <person name="Zhang D."/>
            <person name="Sun W.-H."/>
            <person name="Liu D.-K."/>
            <person name="Li Y."/>
            <person name="Chen G.-Z."/>
            <person name="Liu X.-D."/>
            <person name="Liao X.-Y."/>
            <person name="Jiang Y.-T."/>
            <person name="Yu X."/>
            <person name="Hao Y."/>
            <person name="Huang J."/>
            <person name="Zhao X.-W."/>
            <person name="Ke S."/>
            <person name="Chen Y.-Y."/>
            <person name="Wu W.-L."/>
            <person name="Hsu J.-L."/>
            <person name="Lin Y.-F."/>
            <person name="Huang M.-D."/>
            <person name="Li C.-Y."/>
            <person name="Huang L."/>
            <person name="Wang Z.-W."/>
            <person name="Zhao X."/>
            <person name="Zhong W.-Y."/>
            <person name="Peng D.-H."/>
            <person name="Ahmad S."/>
            <person name="Lan S."/>
            <person name="Zhang J.-S."/>
            <person name="Tsai W.-C."/>
            <person name="Van De Peer Y."/>
            <person name="Liu Z.-J."/>
        </authorList>
    </citation>
    <scope>NUCLEOTIDE SEQUENCE</scope>
    <source>
        <strain evidence="2">SCP</strain>
        <tissue evidence="2">Leaves</tissue>
    </source>
</reference>